<evidence type="ECO:0000313" key="2">
    <source>
        <dbReference type="EMBL" id="KAF7725658.1"/>
    </source>
</evidence>
<organism evidence="2 3">
    <name type="scientific">Apophysomyces ossiformis</name>
    <dbReference type="NCBI Taxonomy" id="679940"/>
    <lineage>
        <taxon>Eukaryota</taxon>
        <taxon>Fungi</taxon>
        <taxon>Fungi incertae sedis</taxon>
        <taxon>Mucoromycota</taxon>
        <taxon>Mucoromycotina</taxon>
        <taxon>Mucoromycetes</taxon>
        <taxon>Mucorales</taxon>
        <taxon>Mucorineae</taxon>
        <taxon>Mucoraceae</taxon>
        <taxon>Apophysomyces</taxon>
    </lineage>
</organism>
<feature type="transmembrane region" description="Helical" evidence="1">
    <location>
        <begin position="12"/>
        <end position="37"/>
    </location>
</feature>
<keyword evidence="1" id="KW-1133">Transmembrane helix</keyword>
<dbReference type="Pfam" id="PF08592">
    <property type="entry name" value="Anthrone_oxy"/>
    <property type="match status" value="1"/>
</dbReference>
<accession>A0A8H7BJS5</accession>
<dbReference type="OrthoDB" id="5954308at2759"/>
<evidence type="ECO:0000256" key="1">
    <source>
        <dbReference type="SAM" id="Phobius"/>
    </source>
</evidence>
<sequence length="147" mass="16175">MASLSALEYYTRAIATISNGIFAGFAITMGSVSIPIVRNSPDPPRSFLTAFHTAKKIALIGFAVTASHFASYYYTKDPRDALCGVLCLVPIISTGFTVMPINNQLVAMAEAQSNDKKKAMELLAKWSRYHWYRVVCVLSSFVLSVLR</sequence>
<comment type="caution">
    <text evidence="2">The sequence shown here is derived from an EMBL/GenBank/DDBJ whole genome shotgun (WGS) entry which is preliminary data.</text>
</comment>
<proteinExistence type="predicted"/>
<feature type="transmembrane region" description="Helical" evidence="1">
    <location>
        <begin position="129"/>
        <end position="146"/>
    </location>
</feature>
<dbReference type="Proteomes" id="UP000605846">
    <property type="component" value="Unassembled WGS sequence"/>
</dbReference>
<dbReference type="AlphaFoldDB" id="A0A8H7BJS5"/>
<evidence type="ECO:0000313" key="3">
    <source>
        <dbReference type="Proteomes" id="UP000605846"/>
    </source>
</evidence>
<feature type="transmembrane region" description="Helical" evidence="1">
    <location>
        <begin position="81"/>
        <end position="101"/>
    </location>
</feature>
<dbReference type="InterPro" id="IPR013901">
    <property type="entry name" value="Anthrone_oxy"/>
</dbReference>
<name>A0A8H7BJS5_9FUNG</name>
<keyword evidence="1" id="KW-0472">Membrane</keyword>
<keyword evidence="3" id="KW-1185">Reference proteome</keyword>
<reference evidence="2" key="1">
    <citation type="submission" date="2020-01" db="EMBL/GenBank/DDBJ databases">
        <title>Genome Sequencing of Three Apophysomyces-Like Fungal Strains Confirms a Novel Fungal Genus in the Mucoromycota with divergent Burkholderia-like Endosymbiotic Bacteria.</title>
        <authorList>
            <person name="Stajich J.E."/>
            <person name="Macias A.M."/>
            <person name="Carter-House D."/>
            <person name="Lovett B."/>
            <person name="Kasson L.R."/>
            <person name="Berry K."/>
            <person name="Grigoriev I."/>
            <person name="Chang Y."/>
            <person name="Spatafora J."/>
            <person name="Kasson M.T."/>
        </authorList>
    </citation>
    <scope>NUCLEOTIDE SEQUENCE</scope>
    <source>
        <strain evidence="2">NRRL A-21654</strain>
    </source>
</reference>
<dbReference type="EMBL" id="JABAYA010000092">
    <property type="protein sequence ID" value="KAF7725658.1"/>
    <property type="molecule type" value="Genomic_DNA"/>
</dbReference>
<keyword evidence="1" id="KW-0812">Transmembrane</keyword>
<gene>
    <name evidence="2" type="ORF">EC973_009465</name>
</gene>
<protein>
    <submittedName>
        <fullName evidence="2">Uncharacterized protein</fullName>
    </submittedName>
</protein>
<feature type="transmembrane region" description="Helical" evidence="1">
    <location>
        <begin position="57"/>
        <end position="74"/>
    </location>
</feature>